<reference evidence="1 2" key="1">
    <citation type="submission" date="2021-01" db="EMBL/GenBank/DDBJ databases">
        <title>Genome public.</title>
        <authorList>
            <person name="Liu C."/>
            <person name="Sun Q."/>
        </authorList>
    </citation>
    <scope>NUCLEOTIDE SEQUENCE [LARGE SCALE GENOMIC DNA]</scope>
    <source>
        <strain evidence="1 2">YIM B02564</strain>
    </source>
</reference>
<accession>A0ABS1TSN6</accession>
<name>A0ABS1TSN6_9BACI</name>
<dbReference type="Proteomes" id="UP000623967">
    <property type="component" value="Unassembled WGS sequence"/>
</dbReference>
<proteinExistence type="predicted"/>
<feature type="non-terminal residue" evidence="1">
    <location>
        <position position="1"/>
    </location>
</feature>
<sequence>PRGSRRIDVYSPKLRRRLQCFGEAIYHQCLCLEADPTVLTYCERPVYLTIGNEKHLADFWARQVDREWILFVGDSTPSSMARIGAVEYEVRAVPAAELAAARVWIENWERILPVVTSCQDLLMTPLLDAVRRFVYKPTQLTHIEQEFASMDLILVRAAAFTLVHSGR</sequence>
<organism evidence="1 2">
    <name type="scientific">Neobacillus paridis</name>
    <dbReference type="NCBI Taxonomy" id="2803862"/>
    <lineage>
        <taxon>Bacteria</taxon>
        <taxon>Bacillati</taxon>
        <taxon>Bacillota</taxon>
        <taxon>Bacilli</taxon>
        <taxon>Bacillales</taxon>
        <taxon>Bacillaceae</taxon>
        <taxon>Neobacillus</taxon>
    </lineage>
</organism>
<dbReference type="RefSeq" id="WP_202655589.1">
    <property type="nucleotide sequence ID" value="NZ_JAESWB010000322.1"/>
</dbReference>
<gene>
    <name evidence="1" type="ORF">JK635_19400</name>
</gene>
<comment type="caution">
    <text evidence="1">The sequence shown here is derived from an EMBL/GenBank/DDBJ whole genome shotgun (WGS) entry which is preliminary data.</text>
</comment>
<protein>
    <submittedName>
        <fullName evidence="1">Uncharacterized protein</fullName>
    </submittedName>
</protein>
<keyword evidence="2" id="KW-1185">Reference proteome</keyword>
<dbReference type="EMBL" id="JAESWB010000322">
    <property type="protein sequence ID" value="MBL4954331.1"/>
    <property type="molecule type" value="Genomic_DNA"/>
</dbReference>
<evidence type="ECO:0000313" key="1">
    <source>
        <dbReference type="EMBL" id="MBL4954331.1"/>
    </source>
</evidence>
<feature type="non-terminal residue" evidence="1">
    <location>
        <position position="167"/>
    </location>
</feature>
<evidence type="ECO:0000313" key="2">
    <source>
        <dbReference type="Proteomes" id="UP000623967"/>
    </source>
</evidence>